<evidence type="ECO:0000313" key="15">
    <source>
        <dbReference type="EMBL" id="QYO78702.1"/>
    </source>
</evidence>
<keyword evidence="3" id="KW-0813">Transport</keyword>
<keyword evidence="5" id="KW-0349">Heme</keyword>
<keyword evidence="16" id="KW-1185">Reference proteome</keyword>
<gene>
    <name evidence="15" type="ORF">K1X15_09255</name>
</gene>
<dbReference type="InterPro" id="IPR011577">
    <property type="entry name" value="Cyt_b561_bac/Ni-Hgenase"/>
</dbReference>
<feature type="transmembrane region" description="Helical" evidence="13">
    <location>
        <begin position="100"/>
        <end position="120"/>
    </location>
</feature>
<evidence type="ECO:0000256" key="1">
    <source>
        <dbReference type="ARBA" id="ARBA00001970"/>
    </source>
</evidence>
<proteinExistence type="inferred from homology"/>
<evidence type="ECO:0000256" key="12">
    <source>
        <dbReference type="ARBA" id="ARBA00037975"/>
    </source>
</evidence>
<evidence type="ECO:0000256" key="3">
    <source>
        <dbReference type="ARBA" id="ARBA00022448"/>
    </source>
</evidence>
<dbReference type="Proteomes" id="UP000825799">
    <property type="component" value="Chromosome"/>
</dbReference>
<evidence type="ECO:0000256" key="9">
    <source>
        <dbReference type="ARBA" id="ARBA00022989"/>
    </source>
</evidence>
<evidence type="ECO:0000256" key="10">
    <source>
        <dbReference type="ARBA" id="ARBA00023004"/>
    </source>
</evidence>
<comment type="subcellular location">
    <subcellularLocation>
        <location evidence="2">Cell membrane</location>
        <topology evidence="2">Multi-pass membrane protein</topology>
    </subcellularLocation>
</comment>
<evidence type="ECO:0000256" key="11">
    <source>
        <dbReference type="ARBA" id="ARBA00023136"/>
    </source>
</evidence>
<name>A0ABX8WJ88_9HYPH</name>
<keyword evidence="8" id="KW-0249">Electron transport</keyword>
<protein>
    <submittedName>
        <fullName evidence="15">Cytochrome b/b6 domain-containing protein</fullName>
    </submittedName>
</protein>
<evidence type="ECO:0000256" key="8">
    <source>
        <dbReference type="ARBA" id="ARBA00022982"/>
    </source>
</evidence>
<sequence length="165" mass="17813">MSSTRQGYNRLQIWTHWTVVILVAVQLLVAENMSEVIEAAEEGETVSSATSALGALHYWLGIGIMIAMLGRLGMRVVLGAPAHSGATHPLQEFAASAVHWLLYIVLLTVPISGLVAYYGLADVGDIHALSKPILIVLIGLHALGALYNQFIRRDGTLTRMIRAAD</sequence>
<dbReference type="RefSeq" id="WP_220307165.1">
    <property type="nucleotide sequence ID" value="NZ_CP080590.1"/>
</dbReference>
<feature type="transmembrane region" description="Helical" evidence="13">
    <location>
        <begin position="12"/>
        <end position="29"/>
    </location>
</feature>
<evidence type="ECO:0000256" key="6">
    <source>
        <dbReference type="ARBA" id="ARBA00022692"/>
    </source>
</evidence>
<feature type="transmembrane region" description="Helical" evidence="13">
    <location>
        <begin position="132"/>
        <end position="151"/>
    </location>
</feature>
<dbReference type="SUPFAM" id="SSF81342">
    <property type="entry name" value="Transmembrane di-heme cytochromes"/>
    <property type="match status" value="1"/>
</dbReference>
<comment type="cofactor">
    <cofactor evidence="1">
        <name>heme b</name>
        <dbReference type="ChEBI" id="CHEBI:60344"/>
    </cofactor>
</comment>
<evidence type="ECO:0000256" key="5">
    <source>
        <dbReference type="ARBA" id="ARBA00022617"/>
    </source>
</evidence>
<evidence type="ECO:0000259" key="14">
    <source>
        <dbReference type="Pfam" id="PF01292"/>
    </source>
</evidence>
<dbReference type="PANTHER" id="PTHR30529">
    <property type="entry name" value="CYTOCHROME B561"/>
    <property type="match status" value="1"/>
</dbReference>
<keyword evidence="11 13" id="KW-0472">Membrane</keyword>
<feature type="domain" description="Cytochrome b561 bacterial/Ni-hydrogenase" evidence="14">
    <location>
        <begin position="8"/>
        <end position="162"/>
    </location>
</feature>
<keyword evidence="6 13" id="KW-0812">Transmembrane</keyword>
<organism evidence="15 16">
    <name type="scientific">Devosia salina</name>
    <dbReference type="NCBI Taxonomy" id="2860336"/>
    <lineage>
        <taxon>Bacteria</taxon>
        <taxon>Pseudomonadati</taxon>
        <taxon>Pseudomonadota</taxon>
        <taxon>Alphaproteobacteria</taxon>
        <taxon>Hyphomicrobiales</taxon>
        <taxon>Devosiaceae</taxon>
        <taxon>Devosia</taxon>
    </lineage>
</organism>
<dbReference type="PANTHER" id="PTHR30529:SF1">
    <property type="entry name" value="CYTOCHROME B561 HOMOLOG 2"/>
    <property type="match status" value="1"/>
</dbReference>
<evidence type="ECO:0000313" key="16">
    <source>
        <dbReference type="Proteomes" id="UP000825799"/>
    </source>
</evidence>
<evidence type="ECO:0000256" key="2">
    <source>
        <dbReference type="ARBA" id="ARBA00004651"/>
    </source>
</evidence>
<feature type="transmembrane region" description="Helical" evidence="13">
    <location>
        <begin position="49"/>
        <end position="69"/>
    </location>
</feature>
<comment type="similarity">
    <text evidence="12">Belongs to the cytochrome b561 family.</text>
</comment>
<dbReference type="Pfam" id="PF01292">
    <property type="entry name" value="Ni_hydr_CYTB"/>
    <property type="match status" value="1"/>
</dbReference>
<evidence type="ECO:0000256" key="4">
    <source>
        <dbReference type="ARBA" id="ARBA00022475"/>
    </source>
</evidence>
<evidence type="ECO:0000256" key="13">
    <source>
        <dbReference type="SAM" id="Phobius"/>
    </source>
</evidence>
<dbReference type="InterPro" id="IPR016174">
    <property type="entry name" value="Di-haem_cyt_TM"/>
</dbReference>
<accession>A0ABX8WJ88</accession>
<keyword evidence="9 13" id="KW-1133">Transmembrane helix</keyword>
<evidence type="ECO:0000256" key="7">
    <source>
        <dbReference type="ARBA" id="ARBA00022723"/>
    </source>
</evidence>
<reference evidence="15 16" key="1">
    <citation type="submission" date="2021-08" db="EMBL/GenBank/DDBJ databases">
        <title>Devosia salina sp. nov., isolated from the South China Sea sediment.</title>
        <authorList>
            <person name="Zhou Z."/>
        </authorList>
    </citation>
    <scope>NUCLEOTIDE SEQUENCE [LARGE SCALE GENOMIC DNA]</scope>
    <source>
        <strain evidence="15 16">SCS-3</strain>
    </source>
</reference>
<keyword evidence="4" id="KW-1003">Cell membrane</keyword>
<dbReference type="InterPro" id="IPR052168">
    <property type="entry name" value="Cytochrome_b561_oxidase"/>
</dbReference>
<dbReference type="EMBL" id="CP080590">
    <property type="protein sequence ID" value="QYO78702.1"/>
    <property type="molecule type" value="Genomic_DNA"/>
</dbReference>
<keyword evidence="10" id="KW-0408">Iron</keyword>
<keyword evidence="7" id="KW-0479">Metal-binding</keyword>